<reference evidence="1 2" key="1">
    <citation type="journal article" date="2012" name="Int. J. Syst. Evol. Microbiol.">
        <title>Vibrio caribbeanicus sp. nov., isolated from the marine sponge Scleritoderma cyanea.</title>
        <authorList>
            <person name="Hoffmann M."/>
            <person name="Monday S.R."/>
            <person name="Allard M.W."/>
            <person name="Strain E.A."/>
            <person name="Whittaker P."/>
            <person name="Naum M."/>
            <person name="McCarthy P.J."/>
            <person name="Lopez J.V."/>
            <person name="Fischer M."/>
            <person name="Brown E.W."/>
        </authorList>
    </citation>
    <scope>NUCLEOTIDE SEQUENCE [LARGE SCALE GENOMIC DNA]</scope>
    <source>
        <strain evidence="1 2">LMG 19158</strain>
    </source>
</reference>
<dbReference type="AlphaFoldDB" id="F9RS28"/>
<comment type="caution">
    <text evidence="1">The sequence shown here is derived from an EMBL/GenBank/DDBJ whole genome shotgun (WGS) entry which is preliminary data.</text>
</comment>
<dbReference type="RefSeq" id="WP_005597732.1">
    <property type="nucleotide sequence ID" value="NZ_AFWE01000184.1"/>
</dbReference>
<accession>F9RS28</accession>
<dbReference type="Proteomes" id="UP000004349">
    <property type="component" value="Unassembled WGS sequence"/>
</dbReference>
<sequence length="363" mass="40694">MNYLKKSMLFIPLVILAGCNTSSSKTNSVQKIVAKPLTNYVYSDKKADKLMEERKQIIESIKVTYKGKAYHNVKFAEAIDSEQVVVKLVDVNDHEIDLLFDIEGNKQCHIYEQPNIESFPCSDVYRSENSTTTLIDAKTIDSHIEVKVEYNNELSELISSIGSTVLTASQNGNHIDIITSFAFDDFYQDVLKTKAADNHSTLGATTYLQLEEIIEQYRGSDMTLKFNNRIGGSADDDINLYSAVMIHKNNLITMVTPTGSVFSGGTDLFAAGKERILQKTNKNVAIEANKQIGVHSWSDGKQSAKEIPYTDESHRKQATFCQMVLGDKGVDFYLFTLNAAPFNGAHWITKSDSDKYNFITRIE</sequence>
<evidence type="ECO:0000313" key="1">
    <source>
        <dbReference type="EMBL" id="EGU32532.1"/>
    </source>
</evidence>
<evidence type="ECO:0000313" key="2">
    <source>
        <dbReference type="Proteomes" id="UP000004349"/>
    </source>
</evidence>
<name>F9RS28_9VIBR</name>
<dbReference type="EMBL" id="AFWE01000184">
    <property type="protein sequence ID" value="EGU32532.1"/>
    <property type="molecule type" value="Genomic_DNA"/>
</dbReference>
<dbReference type="PROSITE" id="PS51257">
    <property type="entry name" value="PROKAR_LIPOPROTEIN"/>
    <property type="match status" value="1"/>
</dbReference>
<dbReference type="eggNOG" id="COG3904">
    <property type="taxonomic scope" value="Bacteria"/>
</dbReference>
<gene>
    <name evidence="1" type="ORF">VIS19158_12822</name>
</gene>
<proteinExistence type="predicted"/>
<organism evidence="1 2">
    <name type="scientific">Vibrio scophthalmi LMG 19158</name>
    <dbReference type="NCBI Taxonomy" id="870967"/>
    <lineage>
        <taxon>Bacteria</taxon>
        <taxon>Pseudomonadati</taxon>
        <taxon>Pseudomonadota</taxon>
        <taxon>Gammaproteobacteria</taxon>
        <taxon>Vibrionales</taxon>
        <taxon>Vibrionaceae</taxon>
        <taxon>Vibrio</taxon>
    </lineage>
</organism>
<protein>
    <submittedName>
        <fullName evidence="1">Uncharacterized protein</fullName>
    </submittedName>
</protein>